<keyword evidence="3" id="KW-0411">Iron-sulfur</keyword>
<keyword evidence="1" id="KW-0479">Metal-binding</keyword>
<dbReference type="InterPro" id="IPR017896">
    <property type="entry name" value="4Fe4S_Fe-S-bd"/>
</dbReference>
<keyword evidence="6" id="KW-1185">Reference proteome</keyword>
<evidence type="ECO:0000256" key="2">
    <source>
        <dbReference type="ARBA" id="ARBA00023004"/>
    </source>
</evidence>
<evidence type="ECO:0000313" key="6">
    <source>
        <dbReference type="Proteomes" id="UP001500298"/>
    </source>
</evidence>
<protein>
    <recommendedName>
        <fullName evidence="4">4Fe-4S ferredoxin-type domain-containing protein</fullName>
    </recommendedName>
</protein>
<dbReference type="SUPFAM" id="SSF54862">
    <property type="entry name" value="4Fe-4S ferredoxins"/>
    <property type="match status" value="1"/>
</dbReference>
<keyword evidence="2" id="KW-0408">Iron</keyword>
<organism evidence="5 6">
    <name type="scientific">Algivirga pacifica</name>
    <dbReference type="NCBI Taxonomy" id="1162670"/>
    <lineage>
        <taxon>Bacteria</taxon>
        <taxon>Pseudomonadati</taxon>
        <taxon>Bacteroidota</taxon>
        <taxon>Cytophagia</taxon>
        <taxon>Cytophagales</taxon>
        <taxon>Flammeovirgaceae</taxon>
        <taxon>Algivirga</taxon>
    </lineage>
</organism>
<dbReference type="PANTHER" id="PTHR42827:SF1">
    <property type="entry name" value="IRON-SULFUR CLUSTER-BINDING PROTEIN"/>
    <property type="match status" value="1"/>
</dbReference>
<reference evidence="6" key="1">
    <citation type="journal article" date="2019" name="Int. J. Syst. Evol. Microbiol.">
        <title>The Global Catalogue of Microorganisms (GCM) 10K type strain sequencing project: providing services to taxonomists for standard genome sequencing and annotation.</title>
        <authorList>
            <consortium name="The Broad Institute Genomics Platform"/>
            <consortium name="The Broad Institute Genome Sequencing Center for Infectious Disease"/>
            <person name="Wu L."/>
            <person name="Ma J."/>
        </authorList>
    </citation>
    <scope>NUCLEOTIDE SEQUENCE [LARGE SCALE GENOMIC DNA]</scope>
    <source>
        <strain evidence="6">JCM 18326</strain>
    </source>
</reference>
<evidence type="ECO:0000256" key="3">
    <source>
        <dbReference type="ARBA" id="ARBA00023014"/>
    </source>
</evidence>
<sequence length="270" mass="30570">MQYGSLRDKFKGWPVAGKALKISLRELYKSASQLKKNPHQNKNRIDDKTLKEFEAYAYRLGISKIGYTKVNPDFIFKGFEILYPNAMVLGMEMDKDKMKTNPSDASTKEIWRAYSNLGIAVNKLAAWIRARGYNCHPSPAIGGDVMITAVAQDAHLGYVGKNGLLITEEFGPSLRLAAVFLDIENLPLKQDGDNPHRWIRDFCDVCNKCVETCPGKAIYKETKILEDGYPQFIDREQCAPHFSKNCSQCISSCPFIHGRYQNIKTAFIQE</sequence>
<dbReference type="PROSITE" id="PS00198">
    <property type="entry name" value="4FE4S_FER_1"/>
    <property type="match status" value="1"/>
</dbReference>
<dbReference type="InterPro" id="IPR017900">
    <property type="entry name" value="4Fe4S_Fe_S_CS"/>
</dbReference>
<gene>
    <name evidence="5" type="ORF">GCM10023331_22450</name>
</gene>
<evidence type="ECO:0000256" key="1">
    <source>
        <dbReference type="ARBA" id="ARBA00022723"/>
    </source>
</evidence>
<dbReference type="Proteomes" id="UP001500298">
    <property type="component" value="Unassembled WGS sequence"/>
</dbReference>
<feature type="domain" description="4Fe-4S ferredoxin-type" evidence="4">
    <location>
        <begin position="194"/>
        <end position="223"/>
    </location>
</feature>
<evidence type="ECO:0000313" key="5">
    <source>
        <dbReference type="EMBL" id="GAA4836752.1"/>
    </source>
</evidence>
<comment type="caution">
    <text evidence="5">The sequence shown here is derived from an EMBL/GenBank/DDBJ whole genome shotgun (WGS) entry which is preliminary data.</text>
</comment>
<evidence type="ECO:0000259" key="4">
    <source>
        <dbReference type="PROSITE" id="PS51379"/>
    </source>
</evidence>
<accession>A0ABP9DDF3</accession>
<name>A0ABP9DDF3_9BACT</name>
<dbReference type="PANTHER" id="PTHR42827">
    <property type="entry name" value="IRON-SULFUR CLUSTER-BINDING PROTEIN-RELATED"/>
    <property type="match status" value="1"/>
</dbReference>
<dbReference type="Gene3D" id="3.30.70.20">
    <property type="match status" value="1"/>
</dbReference>
<dbReference type="PROSITE" id="PS51379">
    <property type="entry name" value="4FE4S_FER_2"/>
    <property type="match status" value="1"/>
</dbReference>
<proteinExistence type="predicted"/>
<dbReference type="EMBL" id="BAABJX010000033">
    <property type="protein sequence ID" value="GAA4836752.1"/>
    <property type="molecule type" value="Genomic_DNA"/>
</dbReference>